<dbReference type="EMBL" id="AAHGZI010000177">
    <property type="protein sequence ID" value="EBV9897389.1"/>
    <property type="molecule type" value="Genomic_DNA"/>
</dbReference>
<sequence length="107" mass="12012">LVYINHNKGRRLLSLDNAIIALFNTCCQGIVNASDKRTAEERLVAFTKLIIDDHIYPQGFISFIFSIFSSFAQGHFLDINYMNLLISDVTTTEPPEVTSTIINEASN</sequence>
<comment type="caution">
    <text evidence="1">The sequence shown here is derived from an EMBL/GenBank/DDBJ whole genome shotgun (WGS) entry which is preliminary data.</text>
</comment>
<evidence type="ECO:0000313" key="1">
    <source>
        <dbReference type="EMBL" id="EBV9897389.1"/>
    </source>
</evidence>
<organism evidence="1">
    <name type="scientific">Salmonella enterica subsp. arizonae serovar 18:z4,z23:-</name>
    <dbReference type="NCBI Taxonomy" id="1192839"/>
    <lineage>
        <taxon>Bacteria</taxon>
        <taxon>Pseudomonadati</taxon>
        <taxon>Pseudomonadota</taxon>
        <taxon>Gammaproteobacteria</taxon>
        <taxon>Enterobacterales</taxon>
        <taxon>Enterobacteriaceae</taxon>
        <taxon>Salmonella</taxon>
    </lineage>
</organism>
<feature type="non-terminal residue" evidence="1">
    <location>
        <position position="1"/>
    </location>
</feature>
<dbReference type="AlphaFoldDB" id="A0A5W0Y480"/>
<proteinExistence type="predicted"/>
<name>A0A5W0Y480_SALER</name>
<reference evidence="1" key="1">
    <citation type="submission" date="2018-07" db="EMBL/GenBank/DDBJ databases">
        <authorList>
            <consortium name="GenomeTrakr network: Whole genome sequencing for foodborne pathogen traceback"/>
        </authorList>
    </citation>
    <scope>NUCLEOTIDE SEQUENCE</scope>
    <source>
        <strain evidence="1">CVM-N26101</strain>
    </source>
</reference>
<gene>
    <name evidence="1" type="ORF">AUA59_22260</name>
</gene>
<accession>A0A5W0Y480</accession>
<protein>
    <submittedName>
        <fullName evidence="1">Uncharacterized protein</fullName>
    </submittedName>
</protein>